<evidence type="ECO:0000256" key="2">
    <source>
        <dbReference type="ARBA" id="ARBA00007357"/>
    </source>
</evidence>
<evidence type="ECO:0000259" key="13">
    <source>
        <dbReference type="PROSITE" id="PS51382"/>
    </source>
</evidence>
<dbReference type="Proteomes" id="UP000054107">
    <property type="component" value="Unassembled WGS sequence"/>
</dbReference>
<dbReference type="PROSITE" id="PS51382">
    <property type="entry name" value="SPX"/>
    <property type="match status" value="1"/>
</dbReference>
<evidence type="ECO:0000256" key="11">
    <source>
        <dbReference type="SAM" id="Phobius"/>
    </source>
</evidence>
<dbReference type="PROSITE" id="PS50089">
    <property type="entry name" value="ZF_RING_2"/>
    <property type="match status" value="1"/>
</dbReference>
<dbReference type="InterPro" id="IPR013083">
    <property type="entry name" value="Znf_RING/FYVE/PHD"/>
</dbReference>
<dbReference type="CDD" id="cd08662">
    <property type="entry name" value="M13"/>
    <property type="match status" value="1"/>
</dbReference>
<dbReference type="PANTHER" id="PTHR11733:SF167">
    <property type="entry name" value="FI17812P1-RELATED"/>
    <property type="match status" value="1"/>
</dbReference>
<dbReference type="SMART" id="SM00184">
    <property type="entry name" value="RING"/>
    <property type="match status" value="1"/>
</dbReference>
<keyword evidence="11" id="KW-1133">Transmembrane helix</keyword>
<evidence type="ECO:0000256" key="6">
    <source>
        <dbReference type="ARBA" id="ARBA00022801"/>
    </source>
</evidence>
<keyword evidence="11" id="KW-0472">Membrane</keyword>
<gene>
    <name evidence="14" type="primary">PARPA_06517.1 scaffold 22734</name>
</gene>
<evidence type="ECO:0000313" key="14">
    <source>
        <dbReference type="EMBL" id="CEP12546.1"/>
    </source>
</evidence>
<sequence>MSDIHVPLIPRRTHEEEDQEDYRQEQHIFDDDDGEERHTTDYGTEVYHYPPHLQPGHFTSLEKLFFFLCSLLLIILFVFVGLYARSSQKEDDDPASRLPSPKAPKNRPKDQDVDRELDPCDDFYAYTCSKWMQSHLIPDVRSRIDAYTMTTDAIHHRLDQILSRDFDKFNPTEGEDVVLPSPDRILDRQLFVKLSDFYQSCMNQDAIEEIGVAPLYDIFRTIRQLIPLDQPVHADSLHKTLAFLSDREIWALFEMRTMPDTVHPKQPSIYLTQGQIGLPHRELYDDPEIMSVYMHVVTSLLDIIFKQDTNNEFGWKTWSTIATARRIVEFEKKLALATFTDVQHPERWSVERLQNEAPSIDWQSFIQHHTALPDHILIPTPTFIANYNEALRSSNGRTLQMYLIWRTIWKYLNVMGEELVAPKRKLDAKLSGIEPRAKPERRDTCIALIEHSAMGLLMGRYFVMDHQQQQIVQAKSKIEEMGHMIVQILQTRVPYLEWIPKDDDTTRNEILNKLQHIEFEVGFSTAEPSIHNVISLAEYFGDVVIDRDNFFGNMMRNNKHRVRQTWKSLSQTTVDKHAWKINAQSVDISYNRELNKVIIPGGLLQLPYFDPNGPQYLYFGTIGWLIGHEIMHGFDTIGRNYNVEGIYGQWWTNDTIKRLESENRCLIDQYNTFGINGEQSLDNNFADQGGLLIEYLENTTTATSTKIPGLDPWTKDQLAYIQFARMKCSKSTIEQQLLVKDYAPDRLRVNGPLINSKHFSKTFHCKQGSFMNPKSEKCQVWMKFGKQLETEAEGIPSEWRPYLIQYKTLKKLISKVAEEIESRGLSTALLHDCLDEDVGLSSTANDREDESSSFVTLGEPPNVKPNVEFTYDSKEPKVQKALSRLLSSSTTKVDPIQRPKLEFKRSQNNKDFFSLSGGAATVKDNTTLVDRDEQILMKSPAVRRQRRSSTVALVKELLTLTLKEKDRIKDKELNEQPEAENIREKHEKHIKTLVVELEQDDEFFKLLMEELQQVATLQDVTSQKFRLEISDLETRMTKFAAPTQKTDMYNWREIFSIYMDAQIFQGSAESDRTFRSVERAKKQMKWFIEQLGRTRLLSKLKSKESKLALEQFIALNTELITIKHWQMLNQTAMRKILKKHDKRSGLNASQSFPEIASTDSLFSPKLTSMLYATITSKLTTIIPQPEDYACPVCMSVAWRPIRLACSHVFCVRCLIKAQKKKMDSCPLCRHPTAVSSATALNLDESLQNFLKLYFPHEIKEKKRENEREQAIEDVQAMTGKRYTEEQLMRMSQNQSDAKCNIM</sequence>
<protein>
    <recommendedName>
        <fullName evidence="16">RING-type domain-containing protein</fullName>
    </recommendedName>
</protein>
<feature type="domain" description="RING-type" evidence="12">
    <location>
        <begin position="1190"/>
        <end position="1229"/>
    </location>
</feature>
<dbReference type="PRINTS" id="PR00786">
    <property type="entry name" value="NEPRILYSIN"/>
</dbReference>
<evidence type="ECO:0000256" key="9">
    <source>
        <dbReference type="PROSITE-ProRule" id="PRU00175"/>
    </source>
</evidence>
<comment type="cofactor">
    <cofactor evidence="1">
        <name>Zn(2+)</name>
        <dbReference type="ChEBI" id="CHEBI:29105"/>
    </cofactor>
</comment>
<feature type="transmembrane region" description="Helical" evidence="11">
    <location>
        <begin position="64"/>
        <end position="84"/>
    </location>
</feature>
<dbReference type="OrthoDB" id="6475849at2759"/>
<dbReference type="SUPFAM" id="SSF57850">
    <property type="entry name" value="RING/U-box"/>
    <property type="match status" value="1"/>
</dbReference>
<keyword evidence="8" id="KW-0482">Metalloprotease</keyword>
<comment type="similarity">
    <text evidence="2">Belongs to the peptidase M13 family.</text>
</comment>
<dbReference type="Pfam" id="PF05649">
    <property type="entry name" value="Peptidase_M13_N"/>
    <property type="match status" value="1"/>
</dbReference>
<keyword evidence="11" id="KW-0812">Transmembrane</keyword>
<name>A0A0B7N2N6_9FUNG</name>
<evidence type="ECO:0000256" key="10">
    <source>
        <dbReference type="SAM" id="MobiDB-lite"/>
    </source>
</evidence>
<dbReference type="GO" id="GO:0016485">
    <property type="term" value="P:protein processing"/>
    <property type="evidence" value="ECO:0007669"/>
    <property type="project" value="TreeGrafter"/>
</dbReference>
<evidence type="ECO:0000256" key="4">
    <source>
        <dbReference type="ARBA" id="ARBA00022723"/>
    </source>
</evidence>
<evidence type="ECO:0000256" key="3">
    <source>
        <dbReference type="ARBA" id="ARBA00022670"/>
    </source>
</evidence>
<feature type="compositionally biased region" description="Basic and acidic residues" evidence="10">
    <location>
        <begin position="107"/>
        <end position="116"/>
    </location>
</feature>
<evidence type="ECO:0000259" key="12">
    <source>
        <dbReference type="PROSITE" id="PS50089"/>
    </source>
</evidence>
<keyword evidence="4" id="KW-0479">Metal-binding</keyword>
<dbReference type="InterPro" id="IPR004331">
    <property type="entry name" value="SPX_dom"/>
</dbReference>
<evidence type="ECO:0000313" key="15">
    <source>
        <dbReference type="Proteomes" id="UP000054107"/>
    </source>
</evidence>
<dbReference type="Pfam" id="PF03105">
    <property type="entry name" value="SPX"/>
    <property type="match status" value="1"/>
</dbReference>
<dbReference type="InterPro" id="IPR001841">
    <property type="entry name" value="Znf_RING"/>
</dbReference>
<accession>A0A0B7N2N6</accession>
<dbReference type="Pfam" id="PF00097">
    <property type="entry name" value="zf-C3HC4"/>
    <property type="match status" value="1"/>
</dbReference>
<dbReference type="SUPFAM" id="SSF55486">
    <property type="entry name" value="Metalloproteases ('zincins'), catalytic domain"/>
    <property type="match status" value="1"/>
</dbReference>
<dbReference type="InterPro" id="IPR000718">
    <property type="entry name" value="Peptidase_M13"/>
</dbReference>
<feature type="region of interest" description="Disordered" evidence="10">
    <location>
        <begin position="1"/>
        <end position="23"/>
    </location>
</feature>
<dbReference type="EMBL" id="LN728061">
    <property type="protein sequence ID" value="CEP12546.1"/>
    <property type="molecule type" value="Genomic_DNA"/>
</dbReference>
<dbReference type="InterPro" id="IPR008753">
    <property type="entry name" value="Peptidase_M13_N"/>
</dbReference>
<dbReference type="PANTHER" id="PTHR11733">
    <property type="entry name" value="ZINC METALLOPROTEASE FAMILY M13 NEPRILYSIN-RELATED"/>
    <property type="match status" value="1"/>
</dbReference>
<keyword evidence="6" id="KW-0378">Hydrolase</keyword>
<keyword evidence="5 9" id="KW-0863">Zinc-finger</keyword>
<dbReference type="InterPro" id="IPR018957">
    <property type="entry name" value="Znf_C3HC4_RING-type"/>
</dbReference>
<dbReference type="Gene3D" id="3.30.40.10">
    <property type="entry name" value="Zinc/RING finger domain, C3HC4 (zinc finger)"/>
    <property type="match status" value="1"/>
</dbReference>
<dbReference type="InterPro" id="IPR017907">
    <property type="entry name" value="Znf_RING_CS"/>
</dbReference>
<evidence type="ECO:0000256" key="7">
    <source>
        <dbReference type="ARBA" id="ARBA00022833"/>
    </source>
</evidence>
<dbReference type="InterPro" id="IPR042089">
    <property type="entry name" value="Peptidase_M13_dom_2"/>
</dbReference>
<evidence type="ECO:0008006" key="16">
    <source>
        <dbReference type="Google" id="ProtNLM"/>
    </source>
</evidence>
<dbReference type="GO" id="GO:0004222">
    <property type="term" value="F:metalloendopeptidase activity"/>
    <property type="evidence" value="ECO:0007669"/>
    <property type="project" value="InterPro"/>
</dbReference>
<keyword evidence="15" id="KW-1185">Reference proteome</keyword>
<dbReference type="GO" id="GO:0005886">
    <property type="term" value="C:plasma membrane"/>
    <property type="evidence" value="ECO:0007669"/>
    <property type="project" value="TreeGrafter"/>
</dbReference>
<dbReference type="PROSITE" id="PS51885">
    <property type="entry name" value="NEPRILYSIN"/>
    <property type="match status" value="1"/>
</dbReference>
<feature type="region of interest" description="Disordered" evidence="10">
    <location>
        <begin position="89"/>
        <end position="116"/>
    </location>
</feature>
<keyword evidence="7" id="KW-0862">Zinc</keyword>
<dbReference type="PROSITE" id="PS00518">
    <property type="entry name" value="ZF_RING_1"/>
    <property type="match status" value="1"/>
</dbReference>
<evidence type="ECO:0000256" key="1">
    <source>
        <dbReference type="ARBA" id="ARBA00001947"/>
    </source>
</evidence>
<dbReference type="CDD" id="cd23137">
    <property type="entry name" value="RING-HC_TRY3-like"/>
    <property type="match status" value="1"/>
</dbReference>
<reference evidence="14 15" key="1">
    <citation type="submission" date="2014-09" db="EMBL/GenBank/DDBJ databases">
        <authorList>
            <person name="Ellenberger Sabrina"/>
        </authorList>
    </citation>
    <scope>NUCLEOTIDE SEQUENCE [LARGE SCALE GENOMIC DNA]</scope>
    <source>
        <strain evidence="14 15">CBS 412.66</strain>
    </source>
</reference>
<proteinExistence type="inferred from homology"/>
<feature type="domain" description="SPX" evidence="13">
    <location>
        <begin position="782"/>
        <end position="1154"/>
    </location>
</feature>
<keyword evidence="3" id="KW-0645">Protease</keyword>
<dbReference type="Gene3D" id="3.40.390.10">
    <property type="entry name" value="Collagenase (Catalytic Domain)"/>
    <property type="match status" value="1"/>
</dbReference>
<organism evidence="14 15">
    <name type="scientific">Parasitella parasitica</name>
    <dbReference type="NCBI Taxonomy" id="35722"/>
    <lineage>
        <taxon>Eukaryota</taxon>
        <taxon>Fungi</taxon>
        <taxon>Fungi incertae sedis</taxon>
        <taxon>Mucoromycota</taxon>
        <taxon>Mucoromycotina</taxon>
        <taxon>Mucoromycetes</taxon>
        <taxon>Mucorales</taxon>
        <taxon>Mucorineae</taxon>
        <taxon>Mucoraceae</taxon>
        <taxon>Parasitella</taxon>
    </lineage>
</organism>
<dbReference type="InterPro" id="IPR024079">
    <property type="entry name" value="MetalloPept_cat_dom_sf"/>
</dbReference>
<evidence type="ECO:0000256" key="8">
    <source>
        <dbReference type="ARBA" id="ARBA00023049"/>
    </source>
</evidence>
<evidence type="ECO:0000256" key="5">
    <source>
        <dbReference type="ARBA" id="ARBA00022771"/>
    </source>
</evidence>
<dbReference type="Gene3D" id="1.10.1380.10">
    <property type="entry name" value="Neutral endopeptidase , domain2"/>
    <property type="match status" value="1"/>
</dbReference>
<dbReference type="GO" id="GO:0008270">
    <property type="term" value="F:zinc ion binding"/>
    <property type="evidence" value="ECO:0007669"/>
    <property type="project" value="UniProtKB-KW"/>
</dbReference>
<dbReference type="Pfam" id="PF01431">
    <property type="entry name" value="Peptidase_M13"/>
    <property type="match status" value="1"/>
</dbReference>
<dbReference type="InterPro" id="IPR018497">
    <property type="entry name" value="Peptidase_M13_C"/>
</dbReference>